<reference evidence="2 3" key="1">
    <citation type="submission" date="2020-07" db="EMBL/GenBank/DDBJ databases">
        <authorList>
            <person name="Criscuolo A."/>
        </authorList>
    </citation>
    <scope>NUCLEOTIDE SEQUENCE [LARGE SCALE GENOMIC DNA]</scope>
    <source>
        <strain evidence="3">CIP 111030</strain>
    </source>
</reference>
<name>A0A6V7RAP4_9BACL</name>
<protein>
    <recommendedName>
        <fullName evidence="1">YokE-like PH domain-containing protein</fullName>
    </recommendedName>
</protein>
<comment type="caution">
    <text evidence="2">The sequence shown here is derived from an EMBL/GenBank/DDBJ whole genome shotgun (WGS) entry which is preliminary data.</text>
</comment>
<dbReference type="Pfam" id="PF14470">
    <property type="entry name" value="bPH_3"/>
    <property type="match status" value="1"/>
</dbReference>
<accession>A0A6V7RAP4</accession>
<dbReference type="Proteomes" id="UP000521032">
    <property type="component" value="Unassembled WGS sequence"/>
</dbReference>
<proteinExistence type="predicted"/>
<gene>
    <name evidence="2" type="ORF">JEOSCH030_00739</name>
</gene>
<evidence type="ECO:0000313" key="2">
    <source>
        <dbReference type="EMBL" id="CAD2074605.1"/>
    </source>
</evidence>
<dbReference type="EMBL" id="CAJEWE010000007">
    <property type="protein sequence ID" value="CAD2074605.1"/>
    <property type="molecule type" value="Genomic_DNA"/>
</dbReference>
<organism evidence="2 3">
    <name type="scientific">Phocicoccus schoeneichii</name>
    <dbReference type="NCBI Taxonomy" id="1812261"/>
    <lineage>
        <taxon>Bacteria</taxon>
        <taxon>Bacillati</taxon>
        <taxon>Bacillota</taxon>
        <taxon>Bacilli</taxon>
        <taxon>Bacillales</taxon>
        <taxon>Salinicoccaceae</taxon>
        <taxon>Phocicoccus</taxon>
    </lineage>
</organism>
<dbReference type="RefSeq" id="WP_186086276.1">
    <property type="nucleotide sequence ID" value="NZ_BMDB01000002.1"/>
</dbReference>
<evidence type="ECO:0000259" key="1">
    <source>
        <dbReference type="Pfam" id="PF14470"/>
    </source>
</evidence>
<keyword evidence="3" id="KW-1185">Reference proteome</keyword>
<evidence type="ECO:0000313" key="3">
    <source>
        <dbReference type="Proteomes" id="UP000521032"/>
    </source>
</evidence>
<feature type="domain" description="YokE-like PH" evidence="1">
    <location>
        <begin position="30"/>
        <end position="105"/>
    </location>
</feature>
<dbReference type="AlphaFoldDB" id="A0A6V7RAP4"/>
<dbReference type="InterPro" id="IPR039519">
    <property type="entry name" value="YokE-like_PH"/>
</dbReference>
<sequence>MNLNKISSDELYPTESFGPSILGTLIYKVGDQTEFKGAYITTNERIIMNVDMMGEDYRRVFAYTDIVDVYVNEKGLFIDFPDGMGKIAMVNIEDGDADEFVRYVKDKLK</sequence>